<dbReference type="PROSITE" id="PS00666">
    <property type="entry name" value="DHDPS_2"/>
    <property type="match status" value="1"/>
</dbReference>
<evidence type="ECO:0000256" key="5">
    <source>
        <dbReference type="ARBA" id="ARBA00022605"/>
    </source>
</evidence>
<comment type="function">
    <text evidence="1">Catalyzes the condensation of (S)-aspartate-beta-semialdehyde [(S)-ASA] and pyruvate to 4-hydroxy-tetrahydrodipicolinate (HTPA).</text>
</comment>
<gene>
    <name evidence="11" type="ORF">S12H4_16095</name>
</gene>
<dbReference type="EMBL" id="BARW01007767">
    <property type="protein sequence ID" value="GAI75978.1"/>
    <property type="molecule type" value="Genomic_DNA"/>
</dbReference>
<organism evidence="11">
    <name type="scientific">marine sediment metagenome</name>
    <dbReference type="NCBI Taxonomy" id="412755"/>
    <lineage>
        <taxon>unclassified sequences</taxon>
        <taxon>metagenomes</taxon>
        <taxon>ecological metagenomes</taxon>
    </lineage>
</organism>
<keyword evidence="5" id="KW-0028">Amino-acid biosynthesis</keyword>
<dbReference type="Gene3D" id="3.20.20.70">
    <property type="entry name" value="Aldolase class I"/>
    <property type="match status" value="1"/>
</dbReference>
<dbReference type="Pfam" id="PF00701">
    <property type="entry name" value="DHDPS"/>
    <property type="match status" value="1"/>
</dbReference>
<protein>
    <recommendedName>
        <fullName evidence="3">4-hydroxy-tetrahydrodipicolinate synthase</fullName>
        <ecNumber evidence="3">4.3.3.7</ecNumber>
    </recommendedName>
</protein>
<dbReference type="SUPFAM" id="SSF51569">
    <property type="entry name" value="Aldolase"/>
    <property type="match status" value="1"/>
</dbReference>
<dbReference type="GO" id="GO:0008840">
    <property type="term" value="F:4-hydroxy-tetrahydrodipicolinate synthase activity"/>
    <property type="evidence" value="ECO:0007669"/>
    <property type="project" value="UniProtKB-EC"/>
</dbReference>
<evidence type="ECO:0000256" key="8">
    <source>
        <dbReference type="ARBA" id="ARBA00023239"/>
    </source>
</evidence>
<comment type="pathway">
    <text evidence="2">Amino-acid biosynthesis; L-lysine biosynthesis via DAP pathway; (S)-tetrahydrodipicolinate from L-aspartate: step 3/4.</text>
</comment>
<dbReference type="InterPro" id="IPR005263">
    <property type="entry name" value="DapA"/>
</dbReference>
<dbReference type="GO" id="GO:0019877">
    <property type="term" value="P:diaminopimelate biosynthetic process"/>
    <property type="evidence" value="ECO:0007669"/>
    <property type="project" value="UniProtKB-KW"/>
</dbReference>
<dbReference type="GO" id="GO:0005829">
    <property type="term" value="C:cytosol"/>
    <property type="evidence" value="ECO:0007669"/>
    <property type="project" value="TreeGrafter"/>
</dbReference>
<sequence length="205" mass="21999">MKQLGRLLTAMVTPFDENGAVNYEQAKKLALALIDSGSDGVVLAATTGESPTLVREEEARLFAEVKAAVGNRGTIIAYTGSNSTAEAVEATKKAEKIGVDGCLLVVPYYNKPNQEGIYQHFKAVAANTSLPIIMYNIPSRVVINMSVETMVRLSQIDNIVGVKEACGDMGHVARTLDNADKDFLIWSGNDNDTFHIMALGGYGTI</sequence>
<reference evidence="11" key="1">
    <citation type="journal article" date="2014" name="Front. Microbiol.">
        <title>High frequency of phylogenetically diverse reductive dehalogenase-homologous genes in deep subseafloor sedimentary metagenomes.</title>
        <authorList>
            <person name="Kawai M."/>
            <person name="Futagami T."/>
            <person name="Toyoda A."/>
            <person name="Takaki Y."/>
            <person name="Nishi S."/>
            <person name="Hori S."/>
            <person name="Arai W."/>
            <person name="Tsubouchi T."/>
            <person name="Morono Y."/>
            <person name="Uchiyama I."/>
            <person name="Ito T."/>
            <person name="Fujiyama A."/>
            <person name="Inagaki F."/>
            <person name="Takami H."/>
        </authorList>
    </citation>
    <scope>NUCLEOTIDE SEQUENCE</scope>
    <source>
        <strain evidence="11">Expedition CK06-06</strain>
    </source>
</reference>
<evidence type="ECO:0000256" key="2">
    <source>
        <dbReference type="ARBA" id="ARBA00005120"/>
    </source>
</evidence>
<dbReference type="SMART" id="SM01130">
    <property type="entry name" value="DHDPS"/>
    <property type="match status" value="1"/>
</dbReference>
<dbReference type="AlphaFoldDB" id="X1R614"/>
<comment type="catalytic activity">
    <reaction evidence="10">
        <text>L-aspartate 4-semialdehyde + pyruvate = (2S,4S)-4-hydroxy-2,3,4,5-tetrahydrodipicolinate + H2O + H(+)</text>
        <dbReference type="Rhea" id="RHEA:34171"/>
        <dbReference type="ChEBI" id="CHEBI:15361"/>
        <dbReference type="ChEBI" id="CHEBI:15377"/>
        <dbReference type="ChEBI" id="CHEBI:15378"/>
        <dbReference type="ChEBI" id="CHEBI:67139"/>
        <dbReference type="ChEBI" id="CHEBI:537519"/>
        <dbReference type="EC" id="4.3.3.7"/>
    </reaction>
</comment>
<dbReference type="CDD" id="cd00950">
    <property type="entry name" value="DHDPS"/>
    <property type="match status" value="1"/>
</dbReference>
<dbReference type="InterPro" id="IPR002220">
    <property type="entry name" value="DapA-like"/>
</dbReference>
<proteinExistence type="predicted"/>
<dbReference type="PANTHER" id="PTHR12128">
    <property type="entry name" value="DIHYDRODIPICOLINATE SYNTHASE"/>
    <property type="match status" value="1"/>
</dbReference>
<dbReference type="PANTHER" id="PTHR12128:SF66">
    <property type="entry name" value="4-HYDROXY-2-OXOGLUTARATE ALDOLASE, MITOCHONDRIAL"/>
    <property type="match status" value="1"/>
</dbReference>
<dbReference type="InterPro" id="IPR013785">
    <property type="entry name" value="Aldolase_TIM"/>
</dbReference>
<accession>X1R614</accession>
<dbReference type="InterPro" id="IPR020625">
    <property type="entry name" value="Schiff_base-form_aldolases_AS"/>
</dbReference>
<dbReference type="GO" id="GO:0009089">
    <property type="term" value="P:lysine biosynthetic process via diaminopimelate"/>
    <property type="evidence" value="ECO:0007669"/>
    <property type="project" value="UniProtKB-UniPathway"/>
</dbReference>
<keyword evidence="4" id="KW-0963">Cytoplasm</keyword>
<keyword evidence="7" id="KW-0457">Lysine biosynthesis</keyword>
<keyword evidence="6" id="KW-0220">Diaminopimelate biosynthesis</keyword>
<evidence type="ECO:0000256" key="6">
    <source>
        <dbReference type="ARBA" id="ARBA00022915"/>
    </source>
</evidence>
<evidence type="ECO:0000256" key="7">
    <source>
        <dbReference type="ARBA" id="ARBA00023154"/>
    </source>
</evidence>
<keyword evidence="9" id="KW-0704">Schiff base</keyword>
<evidence type="ECO:0000313" key="11">
    <source>
        <dbReference type="EMBL" id="GAI75978.1"/>
    </source>
</evidence>
<evidence type="ECO:0000256" key="10">
    <source>
        <dbReference type="ARBA" id="ARBA00047836"/>
    </source>
</evidence>
<dbReference type="UniPathway" id="UPA00034">
    <property type="reaction ID" value="UER00017"/>
</dbReference>
<keyword evidence="8" id="KW-0456">Lyase</keyword>
<evidence type="ECO:0000256" key="1">
    <source>
        <dbReference type="ARBA" id="ARBA00003294"/>
    </source>
</evidence>
<feature type="non-terminal residue" evidence="11">
    <location>
        <position position="205"/>
    </location>
</feature>
<evidence type="ECO:0000256" key="4">
    <source>
        <dbReference type="ARBA" id="ARBA00022490"/>
    </source>
</evidence>
<dbReference type="NCBIfam" id="TIGR00674">
    <property type="entry name" value="dapA"/>
    <property type="match status" value="1"/>
</dbReference>
<comment type="caution">
    <text evidence="11">The sequence shown here is derived from an EMBL/GenBank/DDBJ whole genome shotgun (WGS) entry which is preliminary data.</text>
</comment>
<dbReference type="EC" id="4.3.3.7" evidence="3"/>
<dbReference type="PRINTS" id="PR00146">
    <property type="entry name" value="DHPICSNTHASE"/>
</dbReference>
<evidence type="ECO:0000256" key="3">
    <source>
        <dbReference type="ARBA" id="ARBA00012086"/>
    </source>
</evidence>
<name>X1R614_9ZZZZ</name>
<evidence type="ECO:0000256" key="9">
    <source>
        <dbReference type="ARBA" id="ARBA00023270"/>
    </source>
</evidence>